<evidence type="ECO:0000313" key="1">
    <source>
        <dbReference type="EMBL" id="KAJ3652467.1"/>
    </source>
</evidence>
<organism evidence="1 2">
    <name type="scientific">Zophobas morio</name>
    <dbReference type="NCBI Taxonomy" id="2755281"/>
    <lineage>
        <taxon>Eukaryota</taxon>
        <taxon>Metazoa</taxon>
        <taxon>Ecdysozoa</taxon>
        <taxon>Arthropoda</taxon>
        <taxon>Hexapoda</taxon>
        <taxon>Insecta</taxon>
        <taxon>Pterygota</taxon>
        <taxon>Neoptera</taxon>
        <taxon>Endopterygota</taxon>
        <taxon>Coleoptera</taxon>
        <taxon>Polyphaga</taxon>
        <taxon>Cucujiformia</taxon>
        <taxon>Tenebrionidae</taxon>
        <taxon>Zophobas</taxon>
    </lineage>
</organism>
<dbReference type="PANTHER" id="PTHR10590:SF4">
    <property type="entry name" value="SOLUTE CARRIER FAMILY 28 MEMBER 3"/>
    <property type="match status" value="1"/>
</dbReference>
<dbReference type="InterPro" id="IPR008276">
    <property type="entry name" value="C_nuclsd_transpt"/>
</dbReference>
<sequence length="72" mass="7787">MTDSEIHSIMTSGFASVSGTVLTAYISFGATPARLITSCVMSAPAALCYSKLMYPEVEEVLVKRENVKKIKI</sequence>
<reference evidence="1" key="1">
    <citation type="journal article" date="2023" name="G3 (Bethesda)">
        <title>Whole genome assemblies of Zophobas morio and Tenebrio molitor.</title>
        <authorList>
            <person name="Kaur S."/>
            <person name="Stinson S.A."/>
            <person name="diCenzo G.C."/>
        </authorList>
    </citation>
    <scope>NUCLEOTIDE SEQUENCE</scope>
    <source>
        <strain evidence="1">QUZm001</strain>
    </source>
</reference>
<keyword evidence="2" id="KW-1185">Reference proteome</keyword>
<dbReference type="AlphaFoldDB" id="A0AA38IEC0"/>
<dbReference type="EMBL" id="JALNTZ010000005">
    <property type="protein sequence ID" value="KAJ3652467.1"/>
    <property type="molecule type" value="Genomic_DNA"/>
</dbReference>
<dbReference type="Proteomes" id="UP001168821">
    <property type="component" value="Unassembled WGS sequence"/>
</dbReference>
<evidence type="ECO:0000313" key="2">
    <source>
        <dbReference type="Proteomes" id="UP001168821"/>
    </source>
</evidence>
<comment type="caution">
    <text evidence="1">The sequence shown here is derived from an EMBL/GenBank/DDBJ whole genome shotgun (WGS) entry which is preliminary data.</text>
</comment>
<dbReference type="GO" id="GO:0005415">
    <property type="term" value="F:nucleoside:sodium symporter activity"/>
    <property type="evidence" value="ECO:0007669"/>
    <property type="project" value="TreeGrafter"/>
</dbReference>
<protein>
    <submittedName>
        <fullName evidence="1">Uncharacterized protein</fullName>
    </submittedName>
</protein>
<dbReference type="PANTHER" id="PTHR10590">
    <property type="entry name" value="SODIUM/NUCLEOSIDE COTRANSPORTER"/>
    <property type="match status" value="1"/>
</dbReference>
<name>A0AA38IEC0_9CUCU</name>
<accession>A0AA38IEC0</accession>
<gene>
    <name evidence="1" type="ORF">Zmor_018428</name>
</gene>
<dbReference type="GO" id="GO:0005886">
    <property type="term" value="C:plasma membrane"/>
    <property type="evidence" value="ECO:0007669"/>
    <property type="project" value="TreeGrafter"/>
</dbReference>
<proteinExistence type="predicted"/>